<name>A0AAV5RGV5_STABA</name>
<sequence length="424" mass="47905">MPNKKTPVRKKKAGSKKKINKAPPRGNKALRKEREDKPKSKLRGKQKASQLASLTSLRHMPIMFIEDTEVLNPADVADKLDSIKLDTDHPDSFSQDISSNSTSDKDKTPVDDEQLEKLETIEVSEEEIKVIESDFSEASDASFDTDIELTDTLGFGDLSDLDDDNDLDMDAIRDYEENASEIDEDDMLKFLGSSSMNYEMDPFDAKDLEYSTVSDLPPAVKPYASERQKMKRMAHKLINSGNYTPPLWERYPEVIKLIDMVKEIEYFIEQDHDEPLLAFPPLGKEARNQLELMASHYKLGFKEKKRFAEYKKHRYVLLSKTSQSNTNIQMMLNPEYHSYTYARKDASASVRKNHIIQRGSLRSARAVEGETVGAAAAEIHETNFGHQLMKKMGWTKGMGLGKDGSGCTLPVPAKVKVTRSGLGR</sequence>
<feature type="region of interest" description="Disordered" evidence="1">
    <location>
        <begin position="86"/>
        <end position="115"/>
    </location>
</feature>
<protein>
    <submittedName>
        <fullName evidence="3">Sqs1 protein</fullName>
    </submittedName>
</protein>
<feature type="compositionally biased region" description="Basic and acidic residues" evidence="1">
    <location>
        <begin position="103"/>
        <end position="115"/>
    </location>
</feature>
<dbReference type="GO" id="GO:0003676">
    <property type="term" value="F:nucleic acid binding"/>
    <property type="evidence" value="ECO:0007669"/>
    <property type="project" value="InterPro"/>
</dbReference>
<dbReference type="Pfam" id="PF01585">
    <property type="entry name" value="G-patch"/>
    <property type="match status" value="1"/>
</dbReference>
<feature type="domain" description="G-patch" evidence="2">
    <location>
        <begin position="381"/>
        <end position="424"/>
    </location>
</feature>
<dbReference type="PROSITE" id="PS50174">
    <property type="entry name" value="G_PATCH"/>
    <property type="match status" value="1"/>
</dbReference>
<proteinExistence type="predicted"/>
<feature type="compositionally biased region" description="Polar residues" evidence="1">
    <location>
        <begin position="92"/>
        <end position="102"/>
    </location>
</feature>
<keyword evidence="4" id="KW-1185">Reference proteome</keyword>
<feature type="region of interest" description="Disordered" evidence="1">
    <location>
        <begin position="1"/>
        <end position="53"/>
    </location>
</feature>
<evidence type="ECO:0000259" key="2">
    <source>
        <dbReference type="PROSITE" id="PS50174"/>
    </source>
</evidence>
<feature type="compositionally biased region" description="Basic and acidic residues" evidence="1">
    <location>
        <begin position="30"/>
        <end position="39"/>
    </location>
</feature>
<dbReference type="PANTHER" id="PTHR14195">
    <property type="entry name" value="G PATCH DOMAIN CONTAINING PROTEIN 2"/>
    <property type="match status" value="1"/>
</dbReference>
<dbReference type="InterPro" id="IPR000467">
    <property type="entry name" value="G_patch_dom"/>
</dbReference>
<dbReference type="SMART" id="SM00443">
    <property type="entry name" value="G_patch"/>
    <property type="match status" value="1"/>
</dbReference>
<reference evidence="3 4" key="1">
    <citation type="journal article" date="2023" name="Elife">
        <title>Identification of key yeast species and microbe-microbe interactions impacting larval growth of Drosophila in the wild.</title>
        <authorList>
            <person name="Mure A."/>
            <person name="Sugiura Y."/>
            <person name="Maeda R."/>
            <person name="Honda K."/>
            <person name="Sakurai N."/>
            <person name="Takahashi Y."/>
            <person name="Watada M."/>
            <person name="Katoh T."/>
            <person name="Gotoh A."/>
            <person name="Gotoh Y."/>
            <person name="Taniguchi I."/>
            <person name="Nakamura K."/>
            <person name="Hayashi T."/>
            <person name="Katayama T."/>
            <person name="Uemura T."/>
            <person name="Hattori Y."/>
        </authorList>
    </citation>
    <scope>NUCLEOTIDE SEQUENCE [LARGE SCALE GENOMIC DNA]</scope>
    <source>
        <strain evidence="3 4">SB-73</strain>
    </source>
</reference>
<dbReference type="AlphaFoldDB" id="A0AAV5RGV5"/>
<dbReference type="Proteomes" id="UP001362899">
    <property type="component" value="Unassembled WGS sequence"/>
</dbReference>
<comment type="caution">
    <text evidence="3">The sequence shown here is derived from an EMBL/GenBank/DDBJ whole genome shotgun (WGS) entry which is preliminary data.</text>
</comment>
<feature type="compositionally biased region" description="Basic residues" evidence="1">
    <location>
        <begin position="1"/>
        <end position="20"/>
    </location>
</feature>
<dbReference type="InterPro" id="IPR051189">
    <property type="entry name" value="Splicing_assoc_domain"/>
</dbReference>
<dbReference type="EMBL" id="BTGC01000003">
    <property type="protein sequence ID" value="GMM50322.1"/>
    <property type="molecule type" value="Genomic_DNA"/>
</dbReference>
<evidence type="ECO:0000256" key="1">
    <source>
        <dbReference type="SAM" id="MobiDB-lite"/>
    </source>
</evidence>
<gene>
    <name evidence="3" type="ORF">DASB73_012800</name>
</gene>
<evidence type="ECO:0000313" key="3">
    <source>
        <dbReference type="EMBL" id="GMM50322.1"/>
    </source>
</evidence>
<accession>A0AAV5RGV5</accession>
<organism evidence="3 4">
    <name type="scientific">Starmerella bacillaris</name>
    <name type="common">Yeast</name>
    <name type="synonym">Candida zemplinina</name>
    <dbReference type="NCBI Taxonomy" id="1247836"/>
    <lineage>
        <taxon>Eukaryota</taxon>
        <taxon>Fungi</taxon>
        <taxon>Dikarya</taxon>
        <taxon>Ascomycota</taxon>
        <taxon>Saccharomycotina</taxon>
        <taxon>Dipodascomycetes</taxon>
        <taxon>Dipodascales</taxon>
        <taxon>Trichomonascaceae</taxon>
        <taxon>Starmerella</taxon>
    </lineage>
</organism>
<evidence type="ECO:0000313" key="4">
    <source>
        <dbReference type="Proteomes" id="UP001362899"/>
    </source>
</evidence>